<dbReference type="PROSITE" id="PS51720">
    <property type="entry name" value="G_AIG1"/>
    <property type="match status" value="1"/>
</dbReference>
<evidence type="ECO:0000256" key="4">
    <source>
        <dbReference type="SAM" id="MobiDB-lite"/>
    </source>
</evidence>
<comment type="caution">
    <text evidence="6">The sequence shown here is derived from an EMBL/GenBank/DDBJ whole genome shotgun (WGS) entry which is preliminary data.</text>
</comment>
<feature type="non-terminal residue" evidence="6">
    <location>
        <position position="1"/>
    </location>
</feature>
<dbReference type="InterPro" id="IPR006703">
    <property type="entry name" value="G_AIG1"/>
</dbReference>
<dbReference type="SUPFAM" id="SSF52540">
    <property type="entry name" value="P-loop containing nucleoside triphosphate hydrolases"/>
    <property type="match status" value="1"/>
</dbReference>
<accession>A0ABD0NGP7</accession>
<dbReference type="Pfam" id="PF04548">
    <property type="entry name" value="AIG1"/>
    <property type="match status" value="1"/>
</dbReference>
<feature type="region of interest" description="Disordered" evidence="4">
    <location>
        <begin position="188"/>
        <end position="243"/>
    </location>
</feature>
<keyword evidence="3" id="KW-0342">GTP-binding</keyword>
<dbReference type="PANTHER" id="PTHR10903">
    <property type="entry name" value="GTPASE, IMAP FAMILY MEMBER-RELATED"/>
    <property type="match status" value="1"/>
</dbReference>
<feature type="domain" description="AIG1-type G" evidence="5">
    <location>
        <begin position="1"/>
        <end position="196"/>
    </location>
</feature>
<organism evidence="6 7">
    <name type="scientific">Cirrhinus mrigala</name>
    <name type="common">Mrigala</name>
    <dbReference type="NCBI Taxonomy" id="683832"/>
    <lineage>
        <taxon>Eukaryota</taxon>
        <taxon>Metazoa</taxon>
        <taxon>Chordata</taxon>
        <taxon>Craniata</taxon>
        <taxon>Vertebrata</taxon>
        <taxon>Euteleostomi</taxon>
        <taxon>Actinopterygii</taxon>
        <taxon>Neopterygii</taxon>
        <taxon>Teleostei</taxon>
        <taxon>Ostariophysi</taxon>
        <taxon>Cypriniformes</taxon>
        <taxon>Cyprinidae</taxon>
        <taxon>Labeoninae</taxon>
        <taxon>Labeonini</taxon>
        <taxon>Cirrhinus</taxon>
    </lineage>
</organism>
<evidence type="ECO:0000313" key="6">
    <source>
        <dbReference type="EMBL" id="KAL0161179.1"/>
    </source>
</evidence>
<evidence type="ECO:0000313" key="7">
    <source>
        <dbReference type="Proteomes" id="UP001529510"/>
    </source>
</evidence>
<dbReference type="InterPro" id="IPR027417">
    <property type="entry name" value="P-loop_NTPase"/>
</dbReference>
<dbReference type="CDD" id="cd01852">
    <property type="entry name" value="AIG1"/>
    <property type="match status" value="1"/>
</dbReference>
<comment type="similarity">
    <text evidence="1">Belongs to the TRAFAC class TrmE-Era-EngA-EngB-Septin-like GTPase superfamily. AIG1/Toc34/Toc159-like paraseptin GTPase family. IAN subfamily.</text>
</comment>
<keyword evidence="2" id="KW-0547">Nucleotide-binding</keyword>
<reference evidence="6 7" key="1">
    <citation type="submission" date="2024-05" db="EMBL/GenBank/DDBJ databases">
        <title>Genome sequencing and assembly of Indian major carp, Cirrhinus mrigala (Hamilton, 1822).</title>
        <authorList>
            <person name="Mohindra V."/>
            <person name="Chowdhury L.M."/>
            <person name="Lal K."/>
            <person name="Jena J.K."/>
        </authorList>
    </citation>
    <scope>NUCLEOTIDE SEQUENCE [LARGE SCALE GENOMIC DNA]</scope>
    <source>
        <strain evidence="6">CM1030</strain>
        <tissue evidence="6">Blood</tissue>
    </source>
</reference>
<dbReference type="Gene3D" id="3.40.50.300">
    <property type="entry name" value="P-loop containing nucleotide triphosphate hydrolases"/>
    <property type="match status" value="1"/>
</dbReference>
<dbReference type="AlphaFoldDB" id="A0ABD0NGP7"/>
<dbReference type="Proteomes" id="UP001529510">
    <property type="component" value="Unassembled WGS sequence"/>
</dbReference>
<proteinExistence type="inferred from homology"/>
<feature type="compositionally biased region" description="Low complexity" evidence="4">
    <location>
        <begin position="193"/>
        <end position="237"/>
    </location>
</feature>
<dbReference type="PANTHER" id="PTHR10903:SF188">
    <property type="entry name" value="GTPASE IMAP FAMILY MEMBER 2-LIKE-RELATED"/>
    <property type="match status" value="1"/>
</dbReference>
<dbReference type="InterPro" id="IPR045058">
    <property type="entry name" value="GIMA/IAN/Toc"/>
</dbReference>
<dbReference type="GO" id="GO:0005525">
    <property type="term" value="F:GTP binding"/>
    <property type="evidence" value="ECO:0007669"/>
    <property type="project" value="UniProtKB-KW"/>
</dbReference>
<sequence>MVLLGKSGSGKSSTGNTILGREYFNEAVSPGSVTKSCERGESQTDDRIISVIDTPGQFDTRMSEEQMKAEIERCVYMSVPGPHAFLLVIRLGVRFTDEEKNTVQWIKENFGEEAARYTIILFTHADYLRGKPLAEYITESDDLQALVTECNNRYYLLNNEDMESHSRVSELMEKIENMVRINGGQHYTNEIISNNSRSSSSKRSSSSSGKRSSGICRKSNSRRSSSSSRRSSSSSSKSKIRII</sequence>
<name>A0ABD0NGP7_CIRMR</name>
<evidence type="ECO:0000256" key="2">
    <source>
        <dbReference type="ARBA" id="ARBA00022741"/>
    </source>
</evidence>
<feature type="non-terminal residue" evidence="6">
    <location>
        <position position="243"/>
    </location>
</feature>
<evidence type="ECO:0000256" key="3">
    <source>
        <dbReference type="ARBA" id="ARBA00023134"/>
    </source>
</evidence>
<gene>
    <name evidence="6" type="ORF">M9458_044904</name>
</gene>
<evidence type="ECO:0000259" key="5">
    <source>
        <dbReference type="PROSITE" id="PS51720"/>
    </source>
</evidence>
<dbReference type="FunFam" id="3.40.50.300:FF:000366">
    <property type="entry name" value="GTPase, IMAP family member 2"/>
    <property type="match status" value="1"/>
</dbReference>
<evidence type="ECO:0000256" key="1">
    <source>
        <dbReference type="ARBA" id="ARBA00008535"/>
    </source>
</evidence>
<dbReference type="EMBL" id="JAMKFB020000022">
    <property type="protein sequence ID" value="KAL0161179.1"/>
    <property type="molecule type" value="Genomic_DNA"/>
</dbReference>
<protein>
    <recommendedName>
        <fullName evidence="5">AIG1-type G domain-containing protein</fullName>
    </recommendedName>
</protein>
<keyword evidence="7" id="KW-1185">Reference proteome</keyword>